<dbReference type="RefSeq" id="WP_135626986.1">
    <property type="nucleotide sequence ID" value="NZ_RQGU01000086.1"/>
</dbReference>
<evidence type="ECO:0000313" key="2">
    <source>
        <dbReference type="EMBL" id="TGM13266.1"/>
    </source>
</evidence>
<dbReference type="Proteomes" id="UP000298057">
    <property type="component" value="Unassembled WGS sequence"/>
</dbReference>
<evidence type="ECO:0000313" key="3">
    <source>
        <dbReference type="EMBL" id="TGM22392.1"/>
    </source>
</evidence>
<feature type="transmembrane region" description="Helical" evidence="1">
    <location>
        <begin position="12"/>
        <end position="31"/>
    </location>
</feature>
<gene>
    <name evidence="2" type="ORF">EHQ81_10505</name>
    <name evidence="3" type="ORF">EHQ82_08220</name>
</gene>
<dbReference type="EMBL" id="RQGU01000086">
    <property type="protein sequence ID" value="TGM22392.1"/>
    <property type="molecule type" value="Genomic_DNA"/>
</dbReference>
<protein>
    <submittedName>
        <fullName evidence="2">Uncharacterized protein</fullName>
    </submittedName>
</protein>
<organism evidence="2 4">
    <name type="scientific">Leptospira selangorensis</name>
    <dbReference type="NCBI Taxonomy" id="2484982"/>
    <lineage>
        <taxon>Bacteria</taxon>
        <taxon>Pseudomonadati</taxon>
        <taxon>Spirochaetota</taxon>
        <taxon>Spirochaetia</taxon>
        <taxon>Leptospirales</taxon>
        <taxon>Leptospiraceae</taxon>
        <taxon>Leptospira</taxon>
    </lineage>
</organism>
<keyword evidence="5" id="KW-1185">Reference proteome</keyword>
<reference evidence="3" key="1">
    <citation type="submission" date="2018-10" db="EMBL/GenBank/DDBJ databases">
        <authorList>
            <person name="Vincent A.T."/>
            <person name="Schiettekatte O."/>
            <person name="Bourhy P."/>
            <person name="Veyrier F.J."/>
            <person name="Picardeau M."/>
        </authorList>
    </citation>
    <scope>NUCLEOTIDE SEQUENCE</scope>
    <source>
        <strain evidence="3">201702406</strain>
    </source>
</reference>
<proteinExistence type="predicted"/>
<sequence>MEFSNQRKIIHLSWLSGILLTAIVGLMSTRISNDTNLLNIISFASTLSSIILSVIAIVFTFVTSNFNNSVNSNLSLTSEKLLDQSNILSQLYSKIESITSSLPEKIDQLNKNITLTTKLIGSDSTHSKKPTKGVKADNSSLQNNTPVFLGFLFFTFSLIKVSNKAFNAERFGDILRSIWQQEGNGDYTDGALRALRSVGFIYFETNENLYYNFEFYENDFSLFKEEPLRKRAIEALTLPQIAEANKETIKNQIDNIITELKALYS</sequence>
<accession>A0A5F2C3F3</accession>
<feature type="transmembrane region" description="Helical" evidence="1">
    <location>
        <begin position="37"/>
        <end position="62"/>
    </location>
</feature>
<evidence type="ECO:0000256" key="1">
    <source>
        <dbReference type="SAM" id="Phobius"/>
    </source>
</evidence>
<keyword evidence="1" id="KW-0472">Membrane</keyword>
<dbReference type="AlphaFoldDB" id="A0A5F2C3F3"/>
<evidence type="ECO:0000313" key="4">
    <source>
        <dbReference type="Proteomes" id="UP000297832"/>
    </source>
</evidence>
<keyword evidence="1" id="KW-0812">Transmembrane</keyword>
<reference evidence="2 4" key="2">
    <citation type="journal article" date="2019" name="PLoS Negl. Trop. Dis.">
        <title>Revisiting the worldwide diversity of Leptospira species in the environment.</title>
        <authorList>
            <person name="Vincent A.T."/>
            <person name="Schiettekatte O."/>
            <person name="Bourhy P."/>
            <person name="Veyrier F.J."/>
            <person name="Picardeau M."/>
        </authorList>
    </citation>
    <scope>NUCLEOTIDE SEQUENCE [LARGE SCALE GENOMIC DNA]</scope>
    <source>
        <strain evidence="2 4">201702405</strain>
        <strain evidence="3">201702406</strain>
    </source>
</reference>
<comment type="caution">
    <text evidence="2">The sequence shown here is derived from an EMBL/GenBank/DDBJ whole genome shotgun (WGS) entry which is preliminary data.</text>
</comment>
<dbReference type="EMBL" id="RQGV01000012">
    <property type="protein sequence ID" value="TGM13266.1"/>
    <property type="molecule type" value="Genomic_DNA"/>
</dbReference>
<evidence type="ECO:0000313" key="5">
    <source>
        <dbReference type="Proteomes" id="UP000298057"/>
    </source>
</evidence>
<dbReference type="Proteomes" id="UP000297832">
    <property type="component" value="Unassembled WGS sequence"/>
</dbReference>
<name>A0A5F2C3F3_9LEPT</name>
<keyword evidence="1" id="KW-1133">Transmembrane helix</keyword>